<reference evidence="2 3" key="1">
    <citation type="submission" date="2007-04" db="EMBL/GenBank/DDBJ databases">
        <authorList>
            <person name="Fulton L."/>
            <person name="Clifton S."/>
            <person name="Fulton B."/>
            <person name="Xu J."/>
            <person name="Minx P."/>
            <person name="Pepin K.H."/>
            <person name="Johnson M."/>
            <person name="Thiruvilangam P."/>
            <person name="Bhonagiri V."/>
            <person name="Nash W.E."/>
            <person name="Mardis E.R."/>
            <person name="Wilson R.K."/>
        </authorList>
    </citation>
    <scope>NUCLEOTIDE SEQUENCE [LARGE SCALE GENOMIC DNA]</scope>
    <source>
        <strain evidence="2 3">ATCC 29149</strain>
    </source>
</reference>
<reference evidence="2 3" key="2">
    <citation type="submission" date="2007-06" db="EMBL/GenBank/DDBJ databases">
        <title>Draft genome sequence of Ruminococcus gnavus (ATCC 29149).</title>
        <authorList>
            <person name="Sudarsanam P."/>
            <person name="Ley R."/>
            <person name="Guruge J."/>
            <person name="Turnbaugh P.J."/>
            <person name="Mahowald M."/>
            <person name="Liep D."/>
            <person name="Gordon J."/>
        </authorList>
    </citation>
    <scope>NUCLEOTIDE SEQUENCE [LARGE SCALE GENOMIC DNA]</scope>
    <source>
        <strain evidence="2 3">ATCC 29149</strain>
    </source>
</reference>
<sequence>MILKNGIKVVMLYSFVGYFGLQVGNMCWFLFNFVCLVGNFVLR</sequence>
<protein>
    <submittedName>
        <fullName evidence="2">Uncharacterized protein</fullName>
    </submittedName>
</protein>
<evidence type="ECO:0000313" key="2">
    <source>
        <dbReference type="EMBL" id="EDN79567.1"/>
    </source>
</evidence>
<feature type="transmembrane region" description="Helical" evidence="1">
    <location>
        <begin position="15"/>
        <end position="42"/>
    </location>
</feature>
<comment type="caution">
    <text evidence="2">The sequence shown here is derived from an EMBL/GenBank/DDBJ whole genome shotgun (WGS) entry which is preliminary data.</text>
</comment>
<name>A7AXR6_MEDG7</name>
<evidence type="ECO:0000313" key="3">
    <source>
        <dbReference type="Proteomes" id="UP000004410"/>
    </source>
</evidence>
<keyword evidence="1" id="KW-1133">Transmembrane helix</keyword>
<organism evidence="2 3">
    <name type="scientific">Mediterraneibacter gnavus (strain ATCC 29149 / DSM 114966 / JCM 6515 / VPI C7-9)</name>
    <name type="common">Ruminococcus gnavus</name>
    <dbReference type="NCBI Taxonomy" id="411470"/>
    <lineage>
        <taxon>Bacteria</taxon>
        <taxon>Bacillati</taxon>
        <taxon>Bacillota</taxon>
        <taxon>Clostridia</taxon>
        <taxon>Lachnospirales</taxon>
        <taxon>Lachnospiraceae</taxon>
        <taxon>Mediterraneibacter</taxon>
    </lineage>
</organism>
<dbReference type="EMBL" id="AAYG02000001">
    <property type="protein sequence ID" value="EDN79567.1"/>
    <property type="molecule type" value="Genomic_DNA"/>
</dbReference>
<gene>
    <name evidence="2" type="ORF">RUMGNA_00078</name>
</gene>
<keyword evidence="1" id="KW-0812">Transmembrane</keyword>
<dbReference type="PaxDb" id="411470-RUMGNA_00078"/>
<dbReference type="Proteomes" id="UP000004410">
    <property type="component" value="Unassembled WGS sequence"/>
</dbReference>
<dbReference type="AlphaFoldDB" id="A7AXR6"/>
<accession>A7AXR6</accession>
<keyword evidence="1" id="KW-0472">Membrane</keyword>
<evidence type="ECO:0000256" key="1">
    <source>
        <dbReference type="SAM" id="Phobius"/>
    </source>
</evidence>
<proteinExistence type="predicted"/>